<dbReference type="Proteomes" id="UP000657574">
    <property type="component" value="Unassembled WGS sequence"/>
</dbReference>
<protein>
    <submittedName>
        <fullName evidence="1">Uncharacterized protein</fullName>
    </submittedName>
</protein>
<proteinExistence type="predicted"/>
<evidence type="ECO:0000313" key="1">
    <source>
        <dbReference type="EMBL" id="GGJ04750.1"/>
    </source>
</evidence>
<dbReference type="EMBL" id="BMQA01000003">
    <property type="protein sequence ID" value="GGJ04750.1"/>
    <property type="molecule type" value="Genomic_DNA"/>
</dbReference>
<gene>
    <name evidence="1" type="ORF">GCM10010121_014010</name>
</gene>
<evidence type="ECO:0000313" key="2">
    <source>
        <dbReference type="Proteomes" id="UP000657574"/>
    </source>
</evidence>
<name>A0A917K9Y6_9ACTN</name>
<keyword evidence="2" id="KW-1185">Reference proteome</keyword>
<comment type="caution">
    <text evidence="1">The sequence shown here is derived from an EMBL/GenBank/DDBJ whole genome shotgun (WGS) entry which is preliminary data.</text>
</comment>
<sequence length="59" mass="6528">MVRIQGVAANVSGRDAENRYTGWLGYLLFQSVQVSVNGFGFPSGVGEYRVVDLREDPFC</sequence>
<organism evidence="1 2">
    <name type="scientific">Streptomyces brasiliensis</name>
    <dbReference type="NCBI Taxonomy" id="1954"/>
    <lineage>
        <taxon>Bacteria</taxon>
        <taxon>Bacillati</taxon>
        <taxon>Actinomycetota</taxon>
        <taxon>Actinomycetes</taxon>
        <taxon>Kitasatosporales</taxon>
        <taxon>Streptomycetaceae</taxon>
        <taxon>Streptomyces</taxon>
    </lineage>
</organism>
<reference evidence="1" key="1">
    <citation type="journal article" date="2014" name="Int. J. Syst. Evol. Microbiol.">
        <title>Complete genome sequence of Corynebacterium casei LMG S-19264T (=DSM 44701T), isolated from a smear-ripened cheese.</title>
        <authorList>
            <consortium name="US DOE Joint Genome Institute (JGI-PGF)"/>
            <person name="Walter F."/>
            <person name="Albersmeier A."/>
            <person name="Kalinowski J."/>
            <person name="Ruckert C."/>
        </authorList>
    </citation>
    <scope>NUCLEOTIDE SEQUENCE</scope>
    <source>
        <strain evidence="1">JCM 3086</strain>
    </source>
</reference>
<dbReference type="AlphaFoldDB" id="A0A917K9Y6"/>
<accession>A0A917K9Y6</accession>
<reference evidence="1" key="2">
    <citation type="submission" date="2020-09" db="EMBL/GenBank/DDBJ databases">
        <authorList>
            <person name="Sun Q."/>
            <person name="Ohkuma M."/>
        </authorList>
    </citation>
    <scope>NUCLEOTIDE SEQUENCE</scope>
    <source>
        <strain evidence="1">JCM 3086</strain>
    </source>
</reference>